<reference evidence="1" key="1">
    <citation type="journal article" date="2022" name="Res Sq">
        <title>Evolution of multicellular longitudinally dividing oral cavity symbionts (Neisseriaceae).</title>
        <authorList>
            <person name="Nyongesa S."/>
            <person name="Weber P."/>
            <person name="Bernet E."/>
            <person name="Pullido F."/>
            <person name="Nieckarz M."/>
            <person name="Delaby M."/>
            <person name="Nieves C."/>
            <person name="Viehboeck T."/>
            <person name="Krause N."/>
            <person name="Rivera-Millot A."/>
            <person name="Nakamura A."/>
            <person name="Vischer N."/>
            <person name="VanNieuwenhze M."/>
            <person name="Brun Y."/>
            <person name="Cava F."/>
            <person name="Bulgheresi S."/>
            <person name="Veyrier F."/>
        </authorList>
    </citation>
    <scope>NUCLEOTIDE SEQUENCE</scope>
    <source>
        <strain evidence="1">17694</strain>
    </source>
</reference>
<keyword evidence="2" id="KW-1185">Reference proteome</keyword>
<organism evidence="1 2">
    <name type="scientific">Conchiformibius kuhniae</name>
    <dbReference type="NCBI Taxonomy" id="211502"/>
    <lineage>
        <taxon>Bacteria</taxon>
        <taxon>Pseudomonadati</taxon>
        <taxon>Pseudomonadota</taxon>
        <taxon>Betaproteobacteria</taxon>
        <taxon>Neisseriales</taxon>
        <taxon>Neisseriaceae</taxon>
        <taxon>Conchiformibius</taxon>
    </lineage>
</organism>
<protein>
    <submittedName>
        <fullName evidence="1">50S ribosome-binding protein YggL</fullName>
    </submittedName>
</protein>
<dbReference type="EMBL" id="CP091521">
    <property type="protein sequence ID" value="UOP04583.1"/>
    <property type="molecule type" value="Genomic_DNA"/>
</dbReference>
<gene>
    <name evidence="1" type="ORF">LVJ77_10110</name>
</gene>
<dbReference type="RefSeq" id="WP_051255681.1">
    <property type="nucleotide sequence ID" value="NZ_CP091521.1"/>
</dbReference>
<dbReference type="InterPro" id="IPR007416">
    <property type="entry name" value="YggL_50S_bp"/>
</dbReference>
<dbReference type="Proteomes" id="UP000831534">
    <property type="component" value="Chromosome"/>
</dbReference>
<proteinExistence type="predicted"/>
<accession>A0A8T9MXG1</accession>
<dbReference type="Pfam" id="PF04320">
    <property type="entry name" value="YggL_50S_bp"/>
    <property type="match status" value="1"/>
</dbReference>
<reference evidence="1" key="2">
    <citation type="submission" date="2024-09" db="EMBL/GenBank/DDBJ databases">
        <authorList>
            <person name="Veyrier F.J."/>
        </authorList>
    </citation>
    <scope>NUCLEOTIDE SEQUENCE</scope>
    <source>
        <strain evidence="1">17694</strain>
    </source>
</reference>
<sequence>MPHYRRPHSRRALRRLNARQRKKYHLGEYQNLIFCVQGCLKSEYQTFAAFEQFCGKLLSFIAANGICMTSCGGAADFQIIFDTARRSVPALTAAQRQTVLEMLLSLPELAHLRAGNLIDGFYADETAYETYPEILK</sequence>
<evidence type="ECO:0000313" key="1">
    <source>
        <dbReference type="EMBL" id="UOP04583.1"/>
    </source>
</evidence>
<name>A0A8T9MXG1_9NEIS</name>
<evidence type="ECO:0000313" key="2">
    <source>
        <dbReference type="Proteomes" id="UP000831534"/>
    </source>
</evidence>
<dbReference type="KEGG" id="ckh:LVJ77_10110"/>
<dbReference type="AlphaFoldDB" id="A0A8T9MXG1"/>